<reference evidence="1 2" key="1">
    <citation type="submission" date="2016-10" db="EMBL/GenBank/DDBJ databases">
        <title>Paenibacillus species isolates.</title>
        <authorList>
            <person name="Beno S.M."/>
        </authorList>
    </citation>
    <scope>NUCLEOTIDE SEQUENCE [LARGE SCALE GENOMIC DNA]</scope>
    <source>
        <strain evidence="1 2">FSL H7-0604</strain>
    </source>
</reference>
<proteinExistence type="predicted"/>
<dbReference type="EMBL" id="MKQP01000017">
    <property type="protein sequence ID" value="OMD32586.1"/>
    <property type="molecule type" value="Genomic_DNA"/>
</dbReference>
<dbReference type="Proteomes" id="UP000187465">
    <property type="component" value="Unassembled WGS sequence"/>
</dbReference>
<dbReference type="RefSeq" id="WP_076179060.1">
    <property type="nucleotide sequence ID" value="NZ_MKQP01000017.1"/>
</dbReference>
<sequence length="146" mass="17144">MNTQLVNLQFSDTYLMVNFEITFQEILSWLSMAGHNMDDASLFRALLFPESLDSDQQTDLCWIILHRYEDVFFQTNRNWTDPEHPATMNSVHQLLLRMMNSRTLNGEDNTKLDLYLLLQQDRQADTPLYSTLHHLFDVKWGNSASV</sequence>
<evidence type="ECO:0000313" key="2">
    <source>
        <dbReference type="Proteomes" id="UP000187465"/>
    </source>
</evidence>
<protein>
    <submittedName>
        <fullName evidence="1">Uncharacterized protein</fullName>
    </submittedName>
</protein>
<evidence type="ECO:0000313" key="1">
    <source>
        <dbReference type="EMBL" id="OMD32586.1"/>
    </source>
</evidence>
<comment type="caution">
    <text evidence="1">The sequence shown here is derived from an EMBL/GenBank/DDBJ whole genome shotgun (WGS) entry which is preliminary data.</text>
</comment>
<organism evidence="1 2">
    <name type="scientific">Paenibacillus odorifer</name>
    <dbReference type="NCBI Taxonomy" id="189426"/>
    <lineage>
        <taxon>Bacteria</taxon>
        <taxon>Bacillati</taxon>
        <taxon>Bacillota</taxon>
        <taxon>Bacilli</taxon>
        <taxon>Bacillales</taxon>
        <taxon>Paenibacillaceae</taxon>
        <taxon>Paenibacillus</taxon>
    </lineage>
</organism>
<gene>
    <name evidence="1" type="ORF">BJP51_15920</name>
</gene>
<name>A0A1R0XC02_9BACL</name>
<dbReference type="AlphaFoldDB" id="A0A1R0XC02"/>
<accession>A0A1R0XC02</accession>